<reference evidence="2 3" key="1">
    <citation type="journal article" date="2012" name="J. Bacteriol.">
        <title>Genome Sequence of Nitratireductor pacificus Type Strain pht-3B.</title>
        <authorList>
            <person name="Lai Q."/>
            <person name="Li G."/>
            <person name="Shao Z."/>
        </authorList>
    </citation>
    <scope>NUCLEOTIDE SEQUENCE [LARGE SCALE GENOMIC DNA]</scope>
    <source>
        <strain evidence="3">pht-3B</strain>
    </source>
</reference>
<gene>
    <name evidence="2" type="ORF">NA2_14922</name>
</gene>
<feature type="chain" id="PRO_5003860649" description="SIMPL domain-containing protein" evidence="1">
    <location>
        <begin position="28"/>
        <end position="242"/>
    </location>
</feature>
<accession>K2LJQ9</accession>
<sequence>MTKSMLPAVLAAPALAAALVAAAPAMADQQAPRIVVTGEGEAVVSPDMAILSLAVLREAETARAALDANNEAMTAVIAAMKEAGIEARDLQSGGLSINPRYVYPNDKNGEKAPRIVGYEVANTLTVRIRDLAKVGDVLDRSVTLGVNQGGGLTFTNDDPSATLTEARKRAVQDAMDKARTLAEAGGVKLGKITEISEQTLRQPPMPYAGKAMRMEAAAEAVPVEAGENSYRIQVNVTFDLES</sequence>
<dbReference type="PANTHER" id="PTHR34387">
    <property type="entry name" value="SLR1258 PROTEIN"/>
    <property type="match status" value="1"/>
</dbReference>
<dbReference type="InterPro" id="IPR007497">
    <property type="entry name" value="SIMPL/DUF541"/>
</dbReference>
<evidence type="ECO:0000256" key="1">
    <source>
        <dbReference type="SAM" id="SignalP"/>
    </source>
</evidence>
<evidence type="ECO:0000313" key="3">
    <source>
        <dbReference type="Proteomes" id="UP000006786"/>
    </source>
</evidence>
<evidence type="ECO:0008006" key="4">
    <source>
        <dbReference type="Google" id="ProtNLM"/>
    </source>
</evidence>
<keyword evidence="3" id="KW-1185">Reference proteome</keyword>
<dbReference type="Proteomes" id="UP000006786">
    <property type="component" value="Unassembled WGS sequence"/>
</dbReference>
<comment type="caution">
    <text evidence="2">The sequence shown here is derived from an EMBL/GenBank/DDBJ whole genome shotgun (WGS) entry which is preliminary data.</text>
</comment>
<dbReference type="Gene3D" id="3.30.70.2970">
    <property type="entry name" value="Protein of unknown function (DUF541), domain 2"/>
    <property type="match status" value="1"/>
</dbReference>
<dbReference type="Gene3D" id="3.30.110.170">
    <property type="entry name" value="Protein of unknown function (DUF541), domain 1"/>
    <property type="match status" value="1"/>
</dbReference>
<feature type="signal peptide" evidence="1">
    <location>
        <begin position="1"/>
        <end position="27"/>
    </location>
</feature>
<name>K2LJQ9_9HYPH</name>
<organism evidence="2 3">
    <name type="scientific">Nitratireductor pacificus pht-3B</name>
    <dbReference type="NCBI Taxonomy" id="391937"/>
    <lineage>
        <taxon>Bacteria</taxon>
        <taxon>Pseudomonadati</taxon>
        <taxon>Pseudomonadota</taxon>
        <taxon>Alphaproteobacteria</taxon>
        <taxon>Hyphomicrobiales</taxon>
        <taxon>Phyllobacteriaceae</taxon>
        <taxon>Nitratireductor</taxon>
    </lineage>
</organism>
<dbReference type="RefSeq" id="WP_008597839.1">
    <property type="nucleotide sequence ID" value="NZ_AMRM01000017.1"/>
</dbReference>
<dbReference type="AlphaFoldDB" id="K2LJQ9"/>
<dbReference type="PATRIC" id="fig|391937.3.peg.3066"/>
<protein>
    <recommendedName>
        <fullName evidence="4">SIMPL domain-containing protein</fullName>
    </recommendedName>
</protein>
<dbReference type="InterPro" id="IPR052022">
    <property type="entry name" value="26kDa_periplasmic_antigen"/>
</dbReference>
<dbReference type="eggNOG" id="COG2968">
    <property type="taxonomic scope" value="Bacteria"/>
</dbReference>
<dbReference type="Pfam" id="PF04402">
    <property type="entry name" value="SIMPL"/>
    <property type="match status" value="1"/>
</dbReference>
<evidence type="ECO:0000313" key="2">
    <source>
        <dbReference type="EMBL" id="EKF17984.1"/>
    </source>
</evidence>
<dbReference type="GO" id="GO:0006974">
    <property type="term" value="P:DNA damage response"/>
    <property type="evidence" value="ECO:0007669"/>
    <property type="project" value="TreeGrafter"/>
</dbReference>
<keyword evidence="1" id="KW-0732">Signal</keyword>
<proteinExistence type="predicted"/>
<dbReference type="OrthoDB" id="9813144at2"/>
<dbReference type="EMBL" id="AMRM01000017">
    <property type="protein sequence ID" value="EKF17984.1"/>
    <property type="molecule type" value="Genomic_DNA"/>
</dbReference>
<dbReference type="PANTHER" id="PTHR34387:SF1">
    <property type="entry name" value="PERIPLASMIC IMMUNOGENIC PROTEIN"/>
    <property type="match status" value="1"/>
</dbReference>